<evidence type="ECO:0000313" key="9">
    <source>
        <dbReference type="Proteomes" id="UP000277437"/>
    </source>
</evidence>
<dbReference type="AlphaFoldDB" id="A0AAX3FVB3"/>
<organism evidence="8 9">
    <name type="scientific">Pseudomonas chlororaphis</name>
    <dbReference type="NCBI Taxonomy" id="587753"/>
    <lineage>
        <taxon>Bacteria</taxon>
        <taxon>Pseudomonadati</taxon>
        <taxon>Pseudomonadota</taxon>
        <taxon>Gammaproteobacteria</taxon>
        <taxon>Pseudomonadales</taxon>
        <taxon>Pseudomonadaceae</taxon>
        <taxon>Pseudomonas</taxon>
    </lineage>
</organism>
<accession>A0AAX3FVB3</accession>
<dbReference type="EMBL" id="LR134334">
    <property type="protein sequence ID" value="VEF74739.1"/>
    <property type="molecule type" value="Genomic_DNA"/>
</dbReference>
<feature type="transmembrane region" description="Helical" evidence="6">
    <location>
        <begin position="266"/>
        <end position="289"/>
    </location>
</feature>
<reference evidence="8 9" key="1">
    <citation type="submission" date="2018-12" db="EMBL/GenBank/DDBJ databases">
        <authorList>
            <consortium name="Pathogen Informatics"/>
        </authorList>
    </citation>
    <scope>NUCLEOTIDE SEQUENCE [LARGE SCALE GENOMIC DNA]</scope>
    <source>
        <strain evidence="8 9">NCTC7357</strain>
    </source>
</reference>
<feature type="transmembrane region" description="Helical" evidence="6">
    <location>
        <begin position="139"/>
        <end position="157"/>
    </location>
</feature>
<dbReference type="SUPFAM" id="SSF103473">
    <property type="entry name" value="MFS general substrate transporter"/>
    <property type="match status" value="1"/>
</dbReference>
<dbReference type="GO" id="GO:0016020">
    <property type="term" value="C:membrane"/>
    <property type="evidence" value="ECO:0007669"/>
    <property type="project" value="UniProtKB-SubCell"/>
</dbReference>
<evidence type="ECO:0000256" key="2">
    <source>
        <dbReference type="ARBA" id="ARBA00022448"/>
    </source>
</evidence>
<feature type="transmembrane region" description="Helical" evidence="6">
    <location>
        <begin position="163"/>
        <end position="181"/>
    </location>
</feature>
<dbReference type="Gene3D" id="1.20.1720.10">
    <property type="entry name" value="Multidrug resistance protein D"/>
    <property type="match status" value="1"/>
</dbReference>
<name>A0AAX3FVB3_9PSED</name>
<keyword evidence="3 6" id="KW-0812">Transmembrane</keyword>
<feature type="transmembrane region" description="Helical" evidence="6">
    <location>
        <begin position="386"/>
        <end position="414"/>
    </location>
</feature>
<feature type="transmembrane region" description="Helical" evidence="6">
    <location>
        <begin position="80"/>
        <end position="102"/>
    </location>
</feature>
<proteinExistence type="predicted"/>
<dbReference type="PANTHER" id="PTHR42718:SF9">
    <property type="entry name" value="MAJOR FACILITATOR SUPERFAMILY MULTIDRUG TRANSPORTER MFSC"/>
    <property type="match status" value="1"/>
</dbReference>
<evidence type="ECO:0000256" key="1">
    <source>
        <dbReference type="ARBA" id="ARBA00004141"/>
    </source>
</evidence>
<dbReference type="CDD" id="cd17321">
    <property type="entry name" value="MFS_MMR_MDR_like"/>
    <property type="match status" value="1"/>
</dbReference>
<feature type="transmembrane region" description="Helical" evidence="6">
    <location>
        <begin position="48"/>
        <end position="68"/>
    </location>
</feature>
<dbReference type="Proteomes" id="UP000277437">
    <property type="component" value="Chromosome"/>
</dbReference>
<comment type="subcellular location">
    <subcellularLocation>
        <location evidence="1">Membrane</location>
        <topology evidence="1">Multi-pass membrane protein</topology>
    </subcellularLocation>
</comment>
<keyword evidence="5 6" id="KW-0472">Membrane</keyword>
<dbReference type="Pfam" id="PF07690">
    <property type="entry name" value="MFS_1"/>
    <property type="match status" value="1"/>
</dbReference>
<feature type="transmembrane region" description="Helical" evidence="6">
    <location>
        <begin position="202"/>
        <end position="219"/>
    </location>
</feature>
<gene>
    <name evidence="8" type="primary">mmr</name>
    <name evidence="8" type="ORF">NCTC7357_03048</name>
</gene>
<feature type="transmembrane region" description="Helical" evidence="6">
    <location>
        <begin position="225"/>
        <end position="245"/>
    </location>
</feature>
<evidence type="ECO:0000256" key="5">
    <source>
        <dbReference type="ARBA" id="ARBA00023136"/>
    </source>
</evidence>
<dbReference type="Gene3D" id="1.20.1250.20">
    <property type="entry name" value="MFS general substrate transporter like domains"/>
    <property type="match status" value="1"/>
</dbReference>
<dbReference type="PANTHER" id="PTHR42718">
    <property type="entry name" value="MAJOR FACILITATOR SUPERFAMILY MULTIDRUG TRANSPORTER MFSC"/>
    <property type="match status" value="1"/>
</dbReference>
<feature type="transmembrane region" description="Helical" evidence="6">
    <location>
        <begin position="426"/>
        <end position="446"/>
    </location>
</feature>
<evidence type="ECO:0000256" key="3">
    <source>
        <dbReference type="ARBA" id="ARBA00022692"/>
    </source>
</evidence>
<keyword evidence="4 6" id="KW-1133">Transmembrane helix</keyword>
<feature type="transmembrane region" description="Helical" evidence="6">
    <location>
        <begin position="330"/>
        <end position="348"/>
    </location>
</feature>
<dbReference type="InterPro" id="IPR020846">
    <property type="entry name" value="MFS_dom"/>
</dbReference>
<evidence type="ECO:0000259" key="7">
    <source>
        <dbReference type="PROSITE" id="PS50850"/>
    </source>
</evidence>
<feature type="transmembrane region" description="Helical" evidence="6">
    <location>
        <begin position="354"/>
        <end position="374"/>
    </location>
</feature>
<evidence type="ECO:0000313" key="8">
    <source>
        <dbReference type="EMBL" id="VEF74739.1"/>
    </source>
</evidence>
<keyword evidence="2" id="KW-0813">Transport</keyword>
<protein>
    <submittedName>
        <fullName evidence="8">Major facilitator superfamily MFS_1</fullName>
    </submittedName>
</protein>
<evidence type="ECO:0000256" key="4">
    <source>
        <dbReference type="ARBA" id="ARBA00022989"/>
    </source>
</evidence>
<dbReference type="PROSITE" id="PS50850">
    <property type="entry name" value="MFS"/>
    <property type="match status" value="1"/>
</dbReference>
<dbReference type="GO" id="GO:0022857">
    <property type="term" value="F:transmembrane transporter activity"/>
    <property type="evidence" value="ECO:0007669"/>
    <property type="project" value="InterPro"/>
</dbReference>
<feature type="transmembrane region" description="Helical" evidence="6">
    <location>
        <begin position="9"/>
        <end position="28"/>
    </location>
</feature>
<dbReference type="InterPro" id="IPR011701">
    <property type="entry name" value="MFS"/>
</dbReference>
<sequence length="463" mass="50136">MNTEKNQRLVLLAANISYILVLLDSSIVNVALPAIRNGLAIGTDTLQWMVNVYLVIFASLLLSGGALCDRLSAKTVYMAGLLLFVAASLLCGLSASAAQLLAGRACQGIGAALLVPSSLALITHTYTESSARAKAIASWASWGGIALVMGPLIGGLLTQYLSWRSIFLVNIPVGLLGVWLTSRIETPIVPHKEKHLDLKGQFTVTLMLLSLIAILIEYPRLNTDSAYLLLGVLTCVASLIAFVLIEVRGPHPMLPLTLFRNTNFSTIAYIFFAGAFSFFGTLFILTFYFQDYLHYSAIETGLALLPLSLCVIVGNKVSGRWVDRFPPRQLMIAGAFIRLIGFCGLLLPQYSTHYPWLLIPLILIGFGGGLGAPMSTSVFMQSTPKIYTGIAAGFSRATGQIGSAFGVAVFGHFINDTEFFLRHMKLAVLTIVIATLSILVMSIMFVSDERNDYAELPDPEKAE</sequence>
<dbReference type="InterPro" id="IPR036259">
    <property type="entry name" value="MFS_trans_sf"/>
</dbReference>
<feature type="domain" description="Major facilitator superfamily (MFS) profile" evidence="7">
    <location>
        <begin position="10"/>
        <end position="450"/>
    </location>
</feature>
<evidence type="ECO:0000256" key="6">
    <source>
        <dbReference type="SAM" id="Phobius"/>
    </source>
</evidence>